<evidence type="ECO:0000256" key="4">
    <source>
        <dbReference type="SAM" id="Phobius"/>
    </source>
</evidence>
<name>A0ABX0I4V6_9FLAO</name>
<protein>
    <submittedName>
        <fullName evidence="6">Helix-turn-helix domain-containing protein</fullName>
    </submittedName>
</protein>
<reference evidence="6 7" key="1">
    <citation type="submission" date="2020-02" db="EMBL/GenBank/DDBJ databases">
        <authorList>
            <person name="Chen W.-M."/>
        </authorList>
    </citation>
    <scope>NUCLEOTIDE SEQUENCE [LARGE SCALE GENOMIC DNA]</scope>
    <source>
        <strain evidence="6 7">KDG-16</strain>
    </source>
</reference>
<gene>
    <name evidence="6" type="ORF">G4D72_07130</name>
</gene>
<evidence type="ECO:0000259" key="5">
    <source>
        <dbReference type="PROSITE" id="PS01124"/>
    </source>
</evidence>
<feature type="transmembrane region" description="Helical" evidence="4">
    <location>
        <begin position="219"/>
        <end position="238"/>
    </location>
</feature>
<dbReference type="Proteomes" id="UP000800984">
    <property type="component" value="Unassembled WGS sequence"/>
</dbReference>
<keyword evidence="4" id="KW-1133">Transmembrane helix</keyword>
<feature type="transmembrane region" description="Helical" evidence="4">
    <location>
        <begin position="39"/>
        <end position="59"/>
    </location>
</feature>
<dbReference type="InterPro" id="IPR018060">
    <property type="entry name" value="HTH_AraC"/>
</dbReference>
<evidence type="ECO:0000256" key="3">
    <source>
        <dbReference type="ARBA" id="ARBA00023163"/>
    </source>
</evidence>
<proteinExistence type="predicted"/>
<evidence type="ECO:0000313" key="7">
    <source>
        <dbReference type="Proteomes" id="UP000800984"/>
    </source>
</evidence>
<dbReference type="PANTHER" id="PTHR43280:SF29">
    <property type="entry name" value="ARAC-FAMILY TRANSCRIPTIONAL REGULATOR"/>
    <property type="match status" value="1"/>
</dbReference>
<keyword evidence="1" id="KW-0805">Transcription regulation</keyword>
<dbReference type="PROSITE" id="PS01124">
    <property type="entry name" value="HTH_ARAC_FAMILY_2"/>
    <property type="match status" value="1"/>
</dbReference>
<dbReference type="EMBL" id="JAAJBT010000003">
    <property type="protein sequence ID" value="NHM01879.1"/>
    <property type="molecule type" value="Genomic_DNA"/>
</dbReference>
<dbReference type="InterPro" id="IPR009057">
    <property type="entry name" value="Homeodomain-like_sf"/>
</dbReference>
<feature type="transmembrane region" description="Helical" evidence="4">
    <location>
        <begin position="188"/>
        <end position="213"/>
    </location>
</feature>
<feature type="transmembrane region" description="Helical" evidence="4">
    <location>
        <begin position="6"/>
        <end position="27"/>
    </location>
</feature>
<keyword evidence="3" id="KW-0804">Transcription</keyword>
<dbReference type="SUPFAM" id="SSF46689">
    <property type="entry name" value="Homeodomain-like"/>
    <property type="match status" value="1"/>
</dbReference>
<organism evidence="6 7">
    <name type="scientific">Flavobacterium difficile</name>
    <dbReference type="NCBI Taxonomy" id="2709659"/>
    <lineage>
        <taxon>Bacteria</taxon>
        <taxon>Pseudomonadati</taxon>
        <taxon>Bacteroidota</taxon>
        <taxon>Flavobacteriia</taxon>
        <taxon>Flavobacteriales</taxon>
        <taxon>Flavobacteriaceae</taxon>
        <taxon>Flavobacterium</taxon>
    </lineage>
</organism>
<keyword evidence="4" id="KW-0472">Membrane</keyword>
<feature type="transmembrane region" description="Helical" evidence="4">
    <location>
        <begin position="107"/>
        <end position="127"/>
    </location>
</feature>
<feature type="transmembrane region" description="Helical" evidence="4">
    <location>
        <begin position="147"/>
        <end position="167"/>
    </location>
</feature>
<dbReference type="PANTHER" id="PTHR43280">
    <property type="entry name" value="ARAC-FAMILY TRANSCRIPTIONAL REGULATOR"/>
    <property type="match status" value="1"/>
</dbReference>
<dbReference type="SMART" id="SM00342">
    <property type="entry name" value="HTH_ARAC"/>
    <property type="match status" value="1"/>
</dbReference>
<keyword evidence="2" id="KW-0238">DNA-binding</keyword>
<comment type="caution">
    <text evidence="6">The sequence shown here is derived from an EMBL/GenBank/DDBJ whole genome shotgun (WGS) entry which is preliminary data.</text>
</comment>
<keyword evidence="7" id="KW-1185">Reference proteome</keyword>
<keyword evidence="4" id="KW-0812">Transmembrane</keyword>
<evidence type="ECO:0000313" key="6">
    <source>
        <dbReference type="EMBL" id="NHM01879.1"/>
    </source>
</evidence>
<feature type="domain" description="HTH araC/xylS-type" evidence="5">
    <location>
        <begin position="297"/>
        <end position="399"/>
    </location>
</feature>
<accession>A0ABX0I4V6</accession>
<dbReference type="Pfam" id="PF12833">
    <property type="entry name" value="HTH_18"/>
    <property type="match status" value="1"/>
</dbReference>
<sequence length="400" mass="47381">MRFDFNFYSSLLLLFFIHGLVYGFLLLKKGIFTENKSNFWLSFFLFLCSLYIAPWMLGFAGWYDNQPYRDILFYVPFQHLFLIGPTIFFYTQSLLNPAFQLTRKNSWHFIPGCLYLIYIVCLFMYDVFIAKEAYFYANGMDKDFDYWYQKTGLLFMIIYFILSLKYYNKYKKLMLQVVSFAESVLFKWMKHFLITFLIMLILPVVFDVLSYFFPELNSYVGSWWFYLLFAVCMYYIAISGYSNHVIGIVPFEMSVFSAKPILLLETPQHDTIESIDLEQEEQIIEISAEILEWKQKIQDLILMEQLYQNPELTLTDVAKKLQSNSAVISKAINQGFSMNFNDYINFHRIEKVKIAFQNKEHITSTLLGIAFDCGFNSKATFNRAFKKHTGLSPKDYIHTI</sequence>
<evidence type="ECO:0000256" key="2">
    <source>
        <dbReference type="ARBA" id="ARBA00023125"/>
    </source>
</evidence>
<feature type="transmembrane region" description="Helical" evidence="4">
    <location>
        <begin position="71"/>
        <end position="95"/>
    </location>
</feature>
<dbReference type="RefSeq" id="WP_166076966.1">
    <property type="nucleotide sequence ID" value="NZ_JAAJBT010000003.1"/>
</dbReference>
<evidence type="ECO:0000256" key="1">
    <source>
        <dbReference type="ARBA" id="ARBA00023015"/>
    </source>
</evidence>
<dbReference type="Gene3D" id="1.10.10.60">
    <property type="entry name" value="Homeodomain-like"/>
    <property type="match status" value="2"/>
</dbReference>